<keyword evidence="1" id="KW-0472">Membrane</keyword>
<dbReference type="InterPro" id="IPR036291">
    <property type="entry name" value="NAD(P)-bd_dom_sf"/>
</dbReference>
<evidence type="ECO:0000313" key="2">
    <source>
        <dbReference type="EMBL" id="WAR07737.1"/>
    </source>
</evidence>
<dbReference type="Gene3D" id="3.40.50.720">
    <property type="entry name" value="NAD(P)-binding Rossmann-like Domain"/>
    <property type="match status" value="1"/>
</dbReference>
<keyword evidence="3" id="KW-1185">Reference proteome</keyword>
<dbReference type="PANTHER" id="PTHR43313:SF36">
    <property type="entry name" value="D-BETA-HYDROXYBUTYRATE DEHYDROGENASE, MITOCHONDRIAL"/>
    <property type="match status" value="1"/>
</dbReference>
<dbReference type="Pfam" id="PF00106">
    <property type="entry name" value="adh_short"/>
    <property type="match status" value="1"/>
</dbReference>
<reference evidence="2" key="1">
    <citation type="submission" date="2022-11" db="EMBL/GenBank/DDBJ databases">
        <title>Centuries of genome instability and evolution in soft-shell clam transmissible cancer (bioRxiv).</title>
        <authorList>
            <person name="Hart S.F.M."/>
            <person name="Yonemitsu M.A."/>
            <person name="Giersch R.M."/>
            <person name="Beal B.F."/>
            <person name="Arriagada G."/>
            <person name="Davis B.W."/>
            <person name="Ostrander E.A."/>
            <person name="Goff S.P."/>
            <person name="Metzger M.J."/>
        </authorList>
    </citation>
    <scope>NUCLEOTIDE SEQUENCE</scope>
    <source>
        <strain evidence="2">MELC-2E11</strain>
        <tissue evidence="2">Siphon/mantle</tissue>
    </source>
</reference>
<dbReference type="InterPro" id="IPR002347">
    <property type="entry name" value="SDR_fam"/>
</dbReference>
<dbReference type="SUPFAM" id="SSF51735">
    <property type="entry name" value="NAD(P)-binding Rossmann-fold domains"/>
    <property type="match status" value="1"/>
</dbReference>
<protein>
    <submittedName>
        <fullName evidence="2">H17B6-like protein</fullName>
    </submittedName>
</protein>
<organism evidence="2 3">
    <name type="scientific">Mya arenaria</name>
    <name type="common">Soft-shell clam</name>
    <dbReference type="NCBI Taxonomy" id="6604"/>
    <lineage>
        <taxon>Eukaryota</taxon>
        <taxon>Metazoa</taxon>
        <taxon>Spiralia</taxon>
        <taxon>Lophotrochozoa</taxon>
        <taxon>Mollusca</taxon>
        <taxon>Bivalvia</taxon>
        <taxon>Autobranchia</taxon>
        <taxon>Heteroconchia</taxon>
        <taxon>Euheterodonta</taxon>
        <taxon>Imparidentia</taxon>
        <taxon>Neoheterodontei</taxon>
        <taxon>Myida</taxon>
        <taxon>Myoidea</taxon>
        <taxon>Myidae</taxon>
        <taxon>Mya</taxon>
    </lineage>
</organism>
<gene>
    <name evidence="2" type="ORF">MAR_017695</name>
</gene>
<keyword evidence="1" id="KW-1133">Transmembrane helix</keyword>
<feature type="transmembrane region" description="Helical" evidence="1">
    <location>
        <begin position="7"/>
        <end position="26"/>
    </location>
</feature>
<accession>A0ABY7EFZ2</accession>
<dbReference type="EMBL" id="CP111017">
    <property type="protein sequence ID" value="WAR07737.1"/>
    <property type="molecule type" value="Genomic_DNA"/>
</dbReference>
<dbReference type="PANTHER" id="PTHR43313">
    <property type="entry name" value="SHORT-CHAIN DEHYDROGENASE/REDUCTASE FAMILY 9C"/>
    <property type="match status" value="1"/>
</dbReference>
<evidence type="ECO:0000313" key="3">
    <source>
        <dbReference type="Proteomes" id="UP001164746"/>
    </source>
</evidence>
<evidence type="ECO:0000256" key="1">
    <source>
        <dbReference type="SAM" id="Phobius"/>
    </source>
</evidence>
<sequence>MNVLEHINVQFVECLYVVTLGLTLYSVFTQTVYLYVACITGLYICLKVVRKKTTGGVAVKNKGVFITGCDTGFGHDVARRFDDLGFIVFAGCLKPEGEGARKLKSASSKSLHVVALDVRSDESLELAHEYVKKHLPSGGLWAIVNNAGLNIMGDVELLTIDLYRKCMDINFSGAVRTLRRFLYLHGLETLADCLRLEMRKFEFKRYEEELNEIWAAASPDVKVTYGRKYVDAYLAQQRASTSGGGLTTRPVVDALEDAVVSTRPHTRYMVDGGWFDPYAILARFYDYLPTCLSDLIIRKMTGCDRWPDYKKPKLE</sequence>
<proteinExistence type="predicted"/>
<keyword evidence="1" id="KW-0812">Transmembrane</keyword>
<name>A0ABY7EFZ2_MYAAR</name>
<dbReference type="Proteomes" id="UP001164746">
    <property type="component" value="Chromosome 6"/>
</dbReference>